<accession>M6RU82</accession>
<comment type="caution">
    <text evidence="7">The sequence shown here is derived from an EMBL/GenBank/DDBJ whole genome shotgun (WGS) entry which is preliminary data.</text>
</comment>
<keyword evidence="5" id="KW-0788">Thiol protease</keyword>
<evidence type="ECO:0000313" key="7">
    <source>
        <dbReference type="EMBL" id="EMO04393.1"/>
    </source>
</evidence>
<keyword evidence="2" id="KW-0645">Protease</keyword>
<protein>
    <submittedName>
        <fullName evidence="7">NlpC/P60 family protein</fullName>
    </submittedName>
</protein>
<reference evidence="7 8" key="1">
    <citation type="submission" date="2013-01" db="EMBL/GenBank/DDBJ databases">
        <authorList>
            <person name="Harkins D.M."/>
            <person name="Durkin A.S."/>
            <person name="Brinkac L.M."/>
            <person name="Haft D.H."/>
            <person name="Selengut J.D."/>
            <person name="Sanka R."/>
            <person name="DePew J."/>
            <person name="Purushe J."/>
            <person name="Picardeau M."/>
            <person name="Werts C."/>
            <person name="Goarant C."/>
            <person name="Vinetz J.M."/>
            <person name="Sutton G.G."/>
            <person name="Nierman W.C."/>
            <person name="Fouts D.E."/>
        </authorList>
    </citation>
    <scope>NUCLEOTIDE SEQUENCE [LARGE SCALE GENOMIC DNA]</scope>
    <source>
        <strain evidence="7 8">Verdun HP</strain>
    </source>
</reference>
<keyword evidence="3" id="KW-0732">Signal</keyword>
<evidence type="ECO:0000256" key="3">
    <source>
        <dbReference type="ARBA" id="ARBA00022729"/>
    </source>
</evidence>
<keyword evidence="4" id="KW-0378">Hydrolase</keyword>
<comment type="similarity">
    <text evidence="1">Belongs to the peptidase C40 family.</text>
</comment>
<dbReference type="InterPro" id="IPR038765">
    <property type="entry name" value="Papain-like_cys_pep_sf"/>
</dbReference>
<dbReference type="InterPro" id="IPR052062">
    <property type="entry name" value="Murein_DD/LD_carboxypeptidase"/>
</dbReference>
<sequence>LYIREFLCLELFKSFLFLVWMPISIFADPFSDLLKEDFEAGQTLLIRNSVFQKLGGKSKDPKVIEITKNTIPWAIMEGLAPDTIADLIVNQYYVSLSGLRFTEAEDAIPILSKQKLSEKDFVLVSLFVKETSQAGIREEIRNVFLSTALKSRWDGFAILAGGRALIAGKFVGIPENRLASRILGSFPNRGAIVPFEKTDSAFRQAIFFNPTNDRYTLASDLLSQLKSLHEGTKSRSLDSWTGTISQARTLDRSLDSAGEIVIGDRPKFGFEENIPEPPLVPEVEPEAPVQPGKVEWEILNSSNLVSVVKEWLGTPYYWGGTSKKGVDCSGFTFSSLTDKRVGVPVKILPRLGREQANSGSKVSHQSLRAGDLIFFSASPNQSKITHVGLVINEKEFAHASSTRGVVVDKISMKWWIDRYVTSRRLFKKVL</sequence>
<organism evidence="7 8">
    <name type="scientific">Leptospira interrogans serovar Icterohaemorrhagiae str. Verdun HP</name>
    <dbReference type="NCBI Taxonomy" id="1049910"/>
    <lineage>
        <taxon>Bacteria</taxon>
        <taxon>Pseudomonadati</taxon>
        <taxon>Spirochaetota</taxon>
        <taxon>Spirochaetia</taxon>
        <taxon>Leptospirales</taxon>
        <taxon>Leptospiraceae</taxon>
        <taxon>Leptospira</taxon>
    </lineage>
</organism>
<gene>
    <name evidence="7" type="ORF">LEP1GSC116_2567</name>
</gene>
<evidence type="ECO:0000256" key="4">
    <source>
        <dbReference type="ARBA" id="ARBA00022801"/>
    </source>
</evidence>
<dbReference type="Pfam" id="PF00877">
    <property type="entry name" value="NLPC_P60"/>
    <property type="match status" value="1"/>
</dbReference>
<dbReference type="PANTHER" id="PTHR47360:SF1">
    <property type="entry name" value="ENDOPEPTIDASE NLPC-RELATED"/>
    <property type="match status" value="1"/>
</dbReference>
<dbReference type="SUPFAM" id="SSF54001">
    <property type="entry name" value="Cysteine proteinases"/>
    <property type="match status" value="1"/>
</dbReference>
<feature type="non-terminal residue" evidence="7">
    <location>
        <position position="1"/>
    </location>
</feature>
<evidence type="ECO:0000256" key="2">
    <source>
        <dbReference type="ARBA" id="ARBA00022670"/>
    </source>
</evidence>
<dbReference type="GO" id="GO:0008234">
    <property type="term" value="F:cysteine-type peptidase activity"/>
    <property type="evidence" value="ECO:0007669"/>
    <property type="project" value="UniProtKB-KW"/>
</dbReference>
<name>M6RU82_LEPIR</name>
<dbReference type="Gene3D" id="3.90.1720.10">
    <property type="entry name" value="endopeptidase domain like (from Nostoc punctiforme)"/>
    <property type="match status" value="1"/>
</dbReference>
<dbReference type="EMBL" id="AHNZ02000658">
    <property type="protein sequence ID" value="EMO04393.1"/>
    <property type="molecule type" value="Genomic_DNA"/>
</dbReference>
<evidence type="ECO:0000256" key="1">
    <source>
        <dbReference type="ARBA" id="ARBA00007074"/>
    </source>
</evidence>
<feature type="domain" description="NlpC/P60" evidence="6">
    <location>
        <begin position="298"/>
        <end position="426"/>
    </location>
</feature>
<proteinExistence type="inferred from homology"/>
<dbReference type="GO" id="GO:0006508">
    <property type="term" value="P:proteolysis"/>
    <property type="evidence" value="ECO:0007669"/>
    <property type="project" value="UniProtKB-KW"/>
</dbReference>
<dbReference type="InterPro" id="IPR000064">
    <property type="entry name" value="NLP_P60_dom"/>
</dbReference>
<dbReference type="PROSITE" id="PS51935">
    <property type="entry name" value="NLPC_P60"/>
    <property type="match status" value="1"/>
</dbReference>
<dbReference type="Proteomes" id="UP000012092">
    <property type="component" value="Unassembled WGS sequence"/>
</dbReference>
<evidence type="ECO:0000313" key="8">
    <source>
        <dbReference type="Proteomes" id="UP000012092"/>
    </source>
</evidence>
<dbReference type="AlphaFoldDB" id="M6RU82"/>
<dbReference type="PANTHER" id="PTHR47360">
    <property type="entry name" value="MUREIN DD-ENDOPEPTIDASE MEPS/MUREIN LD-CARBOXYPEPTIDASE"/>
    <property type="match status" value="1"/>
</dbReference>
<evidence type="ECO:0000259" key="6">
    <source>
        <dbReference type="PROSITE" id="PS51935"/>
    </source>
</evidence>
<evidence type="ECO:0000256" key="5">
    <source>
        <dbReference type="ARBA" id="ARBA00022807"/>
    </source>
</evidence>